<evidence type="ECO:0000256" key="5">
    <source>
        <dbReference type="ARBA" id="ARBA00023136"/>
    </source>
</evidence>
<sequence length="248" mass="27177">MDHRLPQAPLWKRAGAFLLDHFLILVVALGVGILLLGLFGEGETSFFGAASFAPIMIVAFILYLCKDIVGGRSVGKRIFGLAVLEEGGQPPKAGRRILRNAFTFLLPAELFFLLLSRSKRKIGDRLMRTDVYALQRKRPVTGIIAAVVASFAFVAFAMFASVITIMKQDSSYRVATDYIRQQAEIQRVAGEPITFGLLPTGSVSYTNGSGEAAFNLKARGSLRTVEVRISLTKAEGEAWVVRDMQYSP</sequence>
<evidence type="ECO:0000256" key="3">
    <source>
        <dbReference type="ARBA" id="ARBA00022692"/>
    </source>
</evidence>
<evidence type="ECO:0000313" key="8">
    <source>
        <dbReference type="EMBL" id="MFB9328198.1"/>
    </source>
</evidence>
<dbReference type="InterPro" id="IPR010432">
    <property type="entry name" value="RDD"/>
</dbReference>
<evidence type="ECO:0000256" key="6">
    <source>
        <dbReference type="SAM" id="Phobius"/>
    </source>
</evidence>
<comment type="subcellular location">
    <subcellularLocation>
        <location evidence="1">Cell membrane</location>
        <topology evidence="1">Multi-pass membrane protein</topology>
    </subcellularLocation>
</comment>
<evidence type="ECO:0000256" key="4">
    <source>
        <dbReference type="ARBA" id="ARBA00022989"/>
    </source>
</evidence>
<keyword evidence="4 6" id="KW-1133">Transmembrane helix</keyword>
<dbReference type="Pfam" id="PF06271">
    <property type="entry name" value="RDD"/>
    <property type="match status" value="1"/>
</dbReference>
<evidence type="ECO:0000313" key="9">
    <source>
        <dbReference type="Proteomes" id="UP001589747"/>
    </source>
</evidence>
<keyword evidence="2" id="KW-1003">Cell membrane</keyword>
<feature type="transmembrane region" description="Helical" evidence="6">
    <location>
        <begin position="21"/>
        <end position="40"/>
    </location>
</feature>
<dbReference type="PANTHER" id="PTHR36115:SF6">
    <property type="entry name" value="PROLINE-RICH ANTIGEN HOMOLOG"/>
    <property type="match status" value="1"/>
</dbReference>
<accession>A0ABV5KUY1</accession>
<keyword evidence="9" id="KW-1185">Reference proteome</keyword>
<evidence type="ECO:0000256" key="2">
    <source>
        <dbReference type="ARBA" id="ARBA00022475"/>
    </source>
</evidence>
<organism evidence="8 9">
    <name type="scientific">Paenibacillus aurantiacus</name>
    <dbReference type="NCBI Taxonomy" id="1936118"/>
    <lineage>
        <taxon>Bacteria</taxon>
        <taxon>Bacillati</taxon>
        <taxon>Bacillota</taxon>
        <taxon>Bacilli</taxon>
        <taxon>Bacillales</taxon>
        <taxon>Paenibacillaceae</taxon>
        <taxon>Paenibacillus</taxon>
    </lineage>
</organism>
<dbReference type="EMBL" id="JBHMDO010000033">
    <property type="protein sequence ID" value="MFB9328198.1"/>
    <property type="molecule type" value="Genomic_DNA"/>
</dbReference>
<dbReference type="RefSeq" id="WP_377497267.1">
    <property type="nucleotide sequence ID" value="NZ_JBHMDO010000033.1"/>
</dbReference>
<name>A0ABV5KUY1_9BACL</name>
<feature type="domain" description="RDD" evidence="7">
    <location>
        <begin position="8"/>
        <end position="127"/>
    </location>
</feature>
<evidence type="ECO:0000259" key="7">
    <source>
        <dbReference type="Pfam" id="PF06271"/>
    </source>
</evidence>
<keyword evidence="3 6" id="KW-0812">Transmembrane</keyword>
<protein>
    <submittedName>
        <fullName evidence="8">RDD family protein</fullName>
    </submittedName>
</protein>
<feature type="transmembrane region" description="Helical" evidence="6">
    <location>
        <begin position="97"/>
        <end position="115"/>
    </location>
</feature>
<reference evidence="8 9" key="1">
    <citation type="submission" date="2024-09" db="EMBL/GenBank/DDBJ databases">
        <authorList>
            <person name="Sun Q."/>
            <person name="Mori K."/>
        </authorList>
    </citation>
    <scope>NUCLEOTIDE SEQUENCE [LARGE SCALE GENOMIC DNA]</scope>
    <source>
        <strain evidence="8 9">TISTR 2452</strain>
    </source>
</reference>
<dbReference type="Proteomes" id="UP001589747">
    <property type="component" value="Unassembled WGS sequence"/>
</dbReference>
<keyword evidence="5 6" id="KW-0472">Membrane</keyword>
<dbReference type="InterPro" id="IPR051791">
    <property type="entry name" value="Pra-immunoreactive"/>
</dbReference>
<proteinExistence type="predicted"/>
<comment type="caution">
    <text evidence="8">The sequence shown here is derived from an EMBL/GenBank/DDBJ whole genome shotgun (WGS) entry which is preliminary data.</text>
</comment>
<dbReference type="PANTHER" id="PTHR36115">
    <property type="entry name" value="PROLINE-RICH ANTIGEN HOMOLOG-RELATED"/>
    <property type="match status" value="1"/>
</dbReference>
<feature type="transmembrane region" description="Helical" evidence="6">
    <location>
        <begin position="140"/>
        <end position="163"/>
    </location>
</feature>
<evidence type="ECO:0000256" key="1">
    <source>
        <dbReference type="ARBA" id="ARBA00004651"/>
    </source>
</evidence>
<feature type="transmembrane region" description="Helical" evidence="6">
    <location>
        <begin position="46"/>
        <end position="65"/>
    </location>
</feature>
<gene>
    <name evidence="8" type="ORF">ACFFSY_19895</name>
</gene>